<dbReference type="Proteomes" id="UP000267246">
    <property type="component" value="Unassembled WGS sequence"/>
</dbReference>
<protein>
    <submittedName>
        <fullName evidence="1">Uncharacterized protein</fullName>
    </submittedName>
</protein>
<gene>
    <name evidence="1" type="ORF">JN00_0089</name>
</gene>
<dbReference type="AlphaFoldDB" id="A0A3M0A234"/>
<keyword evidence="2" id="KW-1185">Reference proteome</keyword>
<reference evidence="1 2" key="1">
    <citation type="submission" date="2018-10" db="EMBL/GenBank/DDBJ databases">
        <title>Genomic Encyclopedia of Archaeal and Bacterial Type Strains, Phase II (KMG-II): from individual species to whole genera.</title>
        <authorList>
            <person name="Goeker M."/>
        </authorList>
    </citation>
    <scope>NUCLEOTIDE SEQUENCE [LARGE SCALE GENOMIC DNA]</scope>
    <source>
        <strain evidence="1 2">ATCC 29870</strain>
    </source>
</reference>
<proteinExistence type="predicted"/>
<dbReference type="RefSeq" id="WP_241857147.1">
    <property type="nucleotide sequence ID" value="NZ_CP137846.1"/>
</dbReference>
<sequence>MLNLPEELFAVAEIGEVIIPSSVIHINSDALSKLTVTTSLTVSTALYNKYKAEFDKATNIANLIKV</sequence>
<dbReference type="EMBL" id="REFI01000005">
    <property type="protein sequence ID" value="RMA79043.1"/>
    <property type="molecule type" value="Genomic_DNA"/>
</dbReference>
<accession>A0A3M0A234</accession>
<evidence type="ECO:0000313" key="2">
    <source>
        <dbReference type="Proteomes" id="UP000267246"/>
    </source>
</evidence>
<comment type="caution">
    <text evidence="1">The sequence shown here is derived from an EMBL/GenBank/DDBJ whole genome shotgun (WGS) entry which is preliminary data.</text>
</comment>
<organism evidence="1 2">
    <name type="scientific">Metamycoplasma subdolum</name>
    <dbReference type="NCBI Taxonomy" id="92407"/>
    <lineage>
        <taxon>Bacteria</taxon>
        <taxon>Bacillati</taxon>
        <taxon>Mycoplasmatota</taxon>
        <taxon>Mycoplasmoidales</taxon>
        <taxon>Metamycoplasmataceae</taxon>
        <taxon>Metamycoplasma</taxon>
    </lineage>
</organism>
<name>A0A3M0A234_9BACT</name>
<evidence type="ECO:0000313" key="1">
    <source>
        <dbReference type="EMBL" id="RMA79043.1"/>
    </source>
</evidence>